<evidence type="ECO:0000256" key="1">
    <source>
        <dbReference type="ARBA" id="ARBA00023054"/>
    </source>
</evidence>
<dbReference type="GO" id="GO:0005856">
    <property type="term" value="C:cytoskeleton"/>
    <property type="evidence" value="ECO:0007669"/>
    <property type="project" value="TreeGrafter"/>
</dbReference>
<evidence type="ECO:0000256" key="2">
    <source>
        <dbReference type="SAM" id="Coils"/>
    </source>
</evidence>
<comment type="caution">
    <text evidence="4">The sequence shown here is derived from an EMBL/GenBank/DDBJ whole genome shotgun (WGS) entry which is preliminary data.</text>
</comment>
<dbReference type="OrthoDB" id="2238957at2759"/>
<keyword evidence="5" id="KW-1185">Reference proteome</keyword>
<feature type="region of interest" description="Disordered" evidence="3">
    <location>
        <begin position="310"/>
        <end position="429"/>
    </location>
</feature>
<feature type="coiled-coil region" evidence="2">
    <location>
        <begin position="50"/>
        <end position="305"/>
    </location>
</feature>
<sequence>MKDRIIKTDKLMKLFEVKDKELSSMKTELTLSGTQITAALSESTLLREGASLLHSQNKDLRRQLDEKEEDLNQCRADKERLESKVAALESHKKQLDAKLEENKTALDNMEKTRQEIDRLRRQKNDANDLKQQLGAAKEAISMLSEENEQLKVQLEESAKLAQENEQLKTQLEEYASLVQENDQLKAQLEDYARLAQENGELKTQLEESAMLNQENDELKVKEIDRLVEENDDLKDRLVEVELERDMIIKQHADEKNPSQFRVENQNLKTDLANVRAQIGDLQFEKQVLQNELTRLLTKLERQRLSLEVAEPSNVMNPPPSLPPAVTKRATKKTASAPVPVKPKGKPRKPPHSEEPAQPQTPTVSNIEKTDRVKACPESLESKHPVKIKASPEFVDPPQPVRRQSPISKPTNESREVSNNVKKRKASEEAEGTIKKVNAGVSARVFNKNDKNDWFSVERLTEHEVEAEELVEYIEYVLQNPQLALKTIQACHKIVKRKPDFFYQRLEDVFRALNTPSFINPADNNFQEIDFEKSGKKYKMIEKEANMASFILHLVAVFGKDGVFIKYFEWARTKIVCNPEREMELTLVCRITRVLIVVNDQVAGESNSRILVMLYDLFREGSKLNYALNILENIARVNPRVVNQRKELRMRNDLGHDQYGFLDLLEAIGAQLCRAKQNDEMVTKVYNSISKHLGWNRPEDVKTVQNVMDYLLEMLHSEEFKKDLESKSQGRAQSATYLKMSIGLVAQYCPTGEVPKIIKESLFSLKNDALRCELVAEIAAQICRAGILDTKEVQGTEELRQWMREEIHSQISRQNSAATWSMKGLCAKILLRLSFGSVAKVTEVVEWFETLSAEEKLKTDHGLAQELASIRAIAKC</sequence>
<dbReference type="AlphaFoldDB" id="A0A9N9BS17"/>
<reference evidence="4" key="1">
    <citation type="submission" date="2021-06" db="EMBL/GenBank/DDBJ databases">
        <authorList>
            <person name="Kallberg Y."/>
            <person name="Tangrot J."/>
            <person name="Rosling A."/>
        </authorList>
    </citation>
    <scope>NUCLEOTIDE SEQUENCE</scope>
    <source>
        <strain evidence="4">BR232B</strain>
    </source>
</reference>
<dbReference type="EMBL" id="CAJVPI010000858">
    <property type="protein sequence ID" value="CAG8577808.1"/>
    <property type="molecule type" value="Genomic_DNA"/>
</dbReference>
<name>A0A9N9BS17_9GLOM</name>
<keyword evidence="1 2" id="KW-0175">Coiled coil</keyword>
<dbReference type="PANTHER" id="PTHR32083">
    <property type="entry name" value="CILIA AND FLAGELLA-ASSOCIATED PROTEIN 58-RELATED"/>
    <property type="match status" value="1"/>
</dbReference>
<evidence type="ECO:0000313" key="4">
    <source>
        <dbReference type="EMBL" id="CAG8577808.1"/>
    </source>
</evidence>
<organism evidence="4 5">
    <name type="scientific">Paraglomus brasilianum</name>
    <dbReference type="NCBI Taxonomy" id="144538"/>
    <lineage>
        <taxon>Eukaryota</taxon>
        <taxon>Fungi</taxon>
        <taxon>Fungi incertae sedis</taxon>
        <taxon>Mucoromycota</taxon>
        <taxon>Glomeromycotina</taxon>
        <taxon>Glomeromycetes</taxon>
        <taxon>Paraglomerales</taxon>
        <taxon>Paraglomeraceae</taxon>
        <taxon>Paraglomus</taxon>
    </lineage>
</organism>
<accession>A0A9N9BS17</accession>
<evidence type="ECO:0000313" key="5">
    <source>
        <dbReference type="Proteomes" id="UP000789739"/>
    </source>
</evidence>
<feature type="compositionally biased region" description="Polar residues" evidence="3">
    <location>
        <begin position="357"/>
        <end position="366"/>
    </location>
</feature>
<dbReference type="PANTHER" id="PTHR32083:SF48">
    <property type="entry name" value="TRANS-GOLGI NETWORK-LOCALIZED SYP41-INTERACTING PROTEIN 1"/>
    <property type="match status" value="1"/>
</dbReference>
<evidence type="ECO:0000256" key="3">
    <source>
        <dbReference type="SAM" id="MobiDB-lite"/>
    </source>
</evidence>
<proteinExistence type="predicted"/>
<gene>
    <name evidence="4" type="ORF">PBRASI_LOCUS6454</name>
</gene>
<protein>
    <submittedName>
        <fullName evidence="4">7385_t:CDS:1</fullName>
    </submittedName>
</protein>
<feature type="compositionally biased region" description="Basic and acidic residues" evidence="3">
    <location>
        <begin position="367"/>
        <end position="383"/>
    </location>
</feature>
<dbReference type="Proteomes" id="UP000789739">
    <property type="component" value="Unassembled WGS sequence"/>
</dbReference>